<protein>
    <submittedName>
        <fullName evidence="2">Flagellar protein FlaG</fullName>
    </submittedName>
</protein>
<dbReference type="AlphaFoldDB" id="A0A5S5CB58"/>
<evidence type="ECO:0000313" key="2">
    <source>
        <dbReference type="EMBL" id="TYP75742.1"/>
    </source>
</evidence>
<feature type="compositionally biased region" description="Polar residues" evidence="1">
    <location>
        <begin position="1"/>
        <end position="12"/>
    </location>
</feature>
<feature type="region of interest" description="Disordered" evidence="1">
    <location>
        <begin position="1"/>
        <end position="45"/>
    </location>
</feature>
<evidence type="ECO:0000313" key="3">
    <source>
        <dbReference type="Proteomes" id="UP000323257"/>
    </source>
</evidence>
<reference evidence="2 3" key="1">
    <citation type="submission" date="2019-07" db="EMBL/GenBank/DDBJ databases">
        <title>Genomic Encyclopedia of Type Strains, Phase III (KMG-III): the genomes of soil and plant-associated and newly described type strains.</title>
        <authorList>
            <person name="Whitman W."/>
        </authorList>
    </citation>
    <scope>NUCLEOTIDE SEQUENCE [LARGE SCALE GENOMIC DNA]</scope>
    <source>
        <strain evidence="2 3">BL24</strain>
    </source>
</reference>
<evidence type="ECO:0000256" key="1">
    <source>
        <dbReference type="SAM" id="MobiDB-lite"/>
    </source>
</evidence>
<dbReference type="PANTHER" id="PTHR37166">
    <property type="entry name" value="PROTEIN FLAG"/>
    <property type="match status" value="1"/>
</dbReference>
<dbReference type="SUPFAM" id="SSF160214">
    <property type="entry name" value="FlaG-like"/>
    <property type="match status" value="1"/>
</dbReference>
<dbReference type="Gene3D" id="3.30.160.170">
    <property type="entry name" value="FlaG-like"/>
    <property type="match status" value="1"/>
</dbReference>
<keyword evidence="2" id="KW-0969">Cilium</keyword>
<dbReference type="InterPro" id="IPR035924">
    <property type="entry name" value="FlaG-like_sf"/>
</dbReference>
<dbReference type="Pfam" id="PF03646">
    <property type="entry name" value="FlaG"/>
    <property type="match status" value="1"/>
</dbReference>
<dbReference type="PANTHER" id="PTHR37166:SF1">
    <property type="entry name" value="PROTEIN FLAG"/>
    <property type="match status" value="1"/>
</dbReference>
<sequence length="141" mass="15574">MSMNISGNSNSFPERVAPAEPVSKPRETASTNANANSDSLAQSQLGSHIHSINELKQAELRGENYTLSDEQVVKAVERAIKAMQGKSTSLEFRIHEQTKLIAVKVLDKDTGEVIREVPPEKTLDFVAKLWEMAGLLVDEKR</sequence>
<feature type="compositionally biased region" description="Polar residues" evidence="1">
    <location>
        <begin position="28"/>
        <end position="45"/>
    </location>
</feature>
<dbReference type="OrthoDB" id="9799867at2"/>
<comment type="caution">
    <text evidence="2">The sequence shown here is derived from an EMBL/GenBank/DDBJ whole genome shotgun (WGS) entry which is preliminary data.</text>
</comment>
<name>A0A5S5CB58_9BACL</name>
<keyword evidence="3" id="KW-1185">Reference proteome</keyword>
<dbReference type="EMBL" id="VNHS01000004">
    <property type="protein sequence ID" value="TYP75742.1"/>
    <property type="molecule type" value="Genomic_DNA"/>
</dbReference>
<organism evidence="2 3">
    <name type="scientific">Paenibacillus methanolicus</name>
    <dbReference type="NCBI Taxonomy" id="582686"/>
    <lineage>
        <taxon>Bacteria</taxon>
        <taxon>Bacillati</taxon>
        <taxon>Bacillota</taxon>
        <taxon>Bacilli</taxon>
        <taxon>Bacillales</taxon>
        <taxon>Paenibacillaceae</taxon>
        <taxon>Paenibacillus</taxon>
    </lineage>
</organism>
<keyword evidence="2" id="KW-0282">Flagellum</keyword>
<keyword evidence="2" id="KW-0966">Cell projection</keyword>
<dbReference type="RefSeq" id="WP_148929654.1">
    <property type="nucleotide sequence ID" value="NZ_VNHS01000004.1"/>
</dbReference>
<dbReference type="InterPro" id="IPR005186">
    <property type="entry name" value="FlaG"/>
</dbReference>
<proteinExistence type="predicted"/>
<accession>A0A5S5CB58</accession>
<gene>
    <name evidence="2" type="ORF">BCM02_104423</name>
</gene>
<dbReference type="Proteomes" id="UP000323257">
    <property type="component" value="Unassembled WGS sequence"/>
</dbReference>